<dbReference type="OMA" id="DWDSLFI"/>
<feature type="signal peptide" evidence="1">
    <location>
        <begin position="1"/>
        <end position="22"/>
    </location>
</feature>
<dbReference type="Gene3D" id="2.115.10.20">
    <property type="entry name" value="Glycosyl hydrolase domain, family 43"/>
    <property type="match status" value="3"/>
</dbReference>
<dbReference type="RefSeq" id="XP_002292601.1">
    <property type="nucleotide sequence ID" value="XM_002292565.1"/>
</dbReference>
<dbReference type="eggNOG" id="KOG2084">
    <property type="taxonomic scope" value="Eukaryota"/>
</dbReference>
<reference evidence="2 3" key="1">
    <citation type="journal article" date="2004" name="Science">
        <title>The genome of the diatom Thalassiosira pseudonana: ecology, evolution, and metabolism.</title>
        <authorList>
            <person name="Armbrust E.V."/>
            <person name="Berges J.A."/>
            <person name="Bowler C."/>
            <person name="Green B.R."/>
            <person name="Martinez D."/>
            <person name="Putnam N.H."/>
            <person name="Zhou S."/>
            <person name="Allen A.E."/>
            <person name="Apt K.E."/>
            <person name="Bechner M."/>
            <person name="Brzezinski M.A."/>
            <person name="Chaal B.K."/>
            <person name="Chiovitti A."/>
            <person name="Davis A.K."/>
            <person name="Demarest M.S."/>
            <person name="Detter J.C."/>
            <person name="Glavina T."/>
            <person name="Goodstein D."/>
            <person name="Hadi M.Z."/>
            <person name="Hellsten U."/>
            <person name="Hildebrand M."/>
            <person name="Jenkins B.D."/>
            <person name="Jurka J."/>
            <person name="Kapitonov V.V."/>
            <person name="Kroger N."/>
            <person name="Lau W.W."/>
            <person name="Lane T.W."/>
            <person name="Larimer F.W."/>
            <person name="Lippmeier J.C."/>
            <person name="Lucas S."/>
            <person name="Medina M."/>
            <person name="Montsant A."/>
            <person name="Obornik M."/>
            <person name="Parker M.S."/>
            <person name="Palenik B."/>
            <person name="Pazour G.J."/>
            <person name="Richardson P.M."/>
            <person name="Rynearson T.A."/>
            <person name="Saito M.A."/>
            <person name="Schwartz D.C."/>
            <person name="Thamatrakoln K."/>
            <person name="Valentin K."/>
            <person name="Vardi A."/>
            <person name="Wilkerson F.P."/>
            <person name="Rokhsar D.S."/>
        </authorList>
    </citation>
    <scope>NUCLEOTIDE SEQUENCE [LARGE SCALE GENOMIC DNA]</scope>
    <source>
        <strain evidence="2 3">CCMP1335</strain>
    </source>
</reference>
<dbReference type="InParanoid" id="B8C965"/>
<keyword evidence="3" id="KW-1185">Reference proteome</keyword>
<name>B8C965_THAPS</name>
<dbReference type="InterPro" id="IPR023296">
    <property type="entry name" value="Glyco_hydro_beta-prop_sf"/>
</dbReference>
<dbReference type="KEGG" id="tps:THAPSDRAFT_8329"/>
<sequence length="468" mass="51235">MKWLSSSVILAMSLSTASPCLAWSSVPSLHIRTVASTSSALNQSTKNDYNVVFRPSSNPGSFDSLKLGTARIHRYADPDSVVDDTEYIMWYHARDTSLNEAGNSLPPLSTGRIGRATSRNGLIWERDENGSVDADKEGVSLGLNTDSWWGFDTAHIGLGQVLMPMTSPGIRSEGGVYVMYYMGGSYEETKIVDYLDEEKRGRVPEEAIIKGMKFKIGAAISQDGVTWGRVEGDDPSGACIAPYTPDDVNMQDLKDAKDENGQALNIPEELYCGWPEVVVNPVKQNENAKGAATDSNRNNFFMFYSTMLKDSKEKSIGYAVSVNGFAWSKRGVVMKPTPGTLDGAGCARCNVIRKAKLNGDGLWEEEENSWIMFYEGVSCEDGKHRVLAAESNDLKNWKKLGLAFDVGSGDAWDAQGVGSPHVIRLDDGFFRMYYTGECANGETAIGVAKSLDLVNWEREQAGVSFAFE</sequence>
<evidence type="ECO:0000313" key="2">
    <source>
        <dbReference type="EMBL" id="EED89797.1"/>
    </source>
</evidence>
<dbReference type="EMBL" id="CM000646">
    <property type="protein sequence ID" value="EED89797.1"/>
    <property type="molecule type" value="Genomic_DNA"/>
</dbReference>
<feature type="chain" id="PRO_5002869622" description="Glycosyl hydrolase family 32 N-terminal domain-containing protein" evidence="1">
    <location>
        <begin position="23"/>
        <end position="468"/>
    </location>
</feature>
<dbReference type="PANTHER" id="PTHR35279:SF1">
    <property type="entry name" value="ARABINANASE_LEVANSUCRASE_INVERTASE"/>
    <property type="match status" value="1"/>
</dbReference>
<dbReference type="STRING" id="35128.B8C965"/>
<dbReference type="Proteomes" id="UP000001449">
    <property type="component" value="Chromosome 10"/>
</dbReference>
<dbReference type="SUPFAM" id="SSF75005">
    <property type="entry name" value="Arabinanase/levansucrase/invertase"/>
    <property type="match status" value="2"/>
</dbReference>
<gene>
    <name evidence="2" type="ORF">THAPSDRAFT_8329</name>
</gene>
<dbReference type="AlphaFoldDB" id="B8C965"/>
<proteinExistence type="predicted"/>
<dbReference type="PANTHER" id="PTHR35279">
    <property type="match status" value="1"/>
</dbReference>
<evidence type="ECO:0008006" key="4">
    <source>
        <dbReference type="Google" id="ProtNLM"/>
    </source>
</evidence>
<dbReference type="GeneID" id="7447037"/>
<protein>
    <recommendedName>
        <fullName evidence="4">Glycosyl hydrolase family 32 N-terminal domain-containing protein</fullName>
    </recommendedName>
</protein>
<dbReference type="PaxDb" id="35128-Thaps8329"/>
<reference evidence="2 3" key="2">
    <citation type="journal article" date="2008" name="Nature">
        <title>The Phaeodactylum genome reveals the evolutionary history of diatom genomes.</title>
        <authorList>
            <person name="Bowler C."/>
            <person name="Allen A.E."/>
            <person name="Badger J.H."/>
            <person name="Grimwood J."/>
            <person name="Jabbari K."/>
            <person name="Kuo A."/>
            <person name="Maheswari U."/>
            <person name="Martens C."/>
            <person name="Maumus F."/>
            <person name="Otillar R.P."/>
            <person name="Rayko E."/>
            <person name="Salamov A."/>
            <person name="Vandepoele K."/>
            <person name="Beszteri B."/>
            <person name="Gruber A."/>
            <person name="Heijde M."/>
            <person name="Katinka M."/>
            <person name="Mock T."/>
            <person name="Valentin K."/>
            <person name="Verret F."/>
            <person name="Berges J.A."/>
            <person name="Brownlee C."/>
            <person name="Cadoret J.P."/>
            <person name="Chiovitti A."/>
            <person name="Choi C.J."/>
            <person name="Coesel S."/>
            <person name="De Martino A."/>
            <person name="Detter J.C."/>
            <person name="Durkin C."/>
            <person name="Falciatore A."/>
            <person name="Fournet J."/>
            <person name="Haruta M."/>
            <person name="Huysman M.J."/>
            <person name="Jenkins B.D."/>
            <person name="Jiroutova K."/>
            <person name="Jorgensen R.E."/>
            <person name="Joubert Y."/>
            <person name="Kaplan A."/>
            <person name="Kroger N."/>
            <person name="Kroth P.G."/>
            <person name="La Roche J."/>
            <person name="Lindquist E."/>
            <person name="Lommer M."/>
            <person name="Martin-Jezequel V."/>
            <person name="Lopez P.J."/>
            <person name="Lucas S."/>
            <person name="Mangogna M."/>
            <person name="McGinnis K."/>
            <person name="Medlin L.K."/>
            <person name="Montsant A."/>
            <person name="Oudot-Le Secq M.P."/>
            <person name="Napoli C."/>
            <person name="Obornik M."/>
            <person name="Parker M.S."/>
            <person name="Petit J.L."/>
            <person name="Porcel B.M."/>
            <person name="Poulsen N."/>
            <person name="Robison M."/>
            <person name="Rychlewski L."/>
            <person name="Rynearson T.A."/>
            <person name="Schmutz J."/>
            <person name="Shapiro H."/>
            <person name="Siaut M."/>
            <person name="Stanley M."/>
            <person name="Sussman M.R."/>
            <person name="Taylor A.R."/>
            <person name="Vardi A."/>
            <person name="von Dassow P."/>
            <person name="Vyverman W."/>
            <person name="Willis A."/>
            <person name="Wyrwicz L.S."/>
            <person name="Rokhsar D.S."/>
            <person name="Weissenbach J."/>
            <person name="Armbrust E.V."/>
            <person name="Green B.R."/>
            <person name="Van de Peer Y."/>
            <person name="Grigoriev I.V."/>
        </authorList>
    </citation>
    <scope>NUCLEOTIDE SEQUENCE [LARGE SCALE GENOMIC DNA]</scope>
    <source>
        <strain evidence="2 3">CCMP1335</strain>
    </source>
</reference>
<keyword evidence="1" id="KW-0732">Signal</keyword>
<evidence type="ECO:0000313" key="3">
    <source>
        <dbReference type="Proteomes" id="UP000001449"/>
    </source>
</evidence>
<accession>B8C965</accession>
<organism evidence="2 3">
    <name type="scientific">Thalassiosira pseudonana</name>
    <name type="common">Marine diatom</name>
    <name type="synonym">Cyclotella nana</name>
    <dbReference type="NCBI Taxonomy" id="35128"/>
    <lineage>
        <taxon>Eukaryota</taxon>
        <taxon>Sar</taxon>
        <taxon>Stramenopiles</taxon>
        <taxon>Ochrophyta</taxon>
        <taxon>Bacillariophyta</taxon>
        <taxon>Coscinodiscophyceae</taxon>
        <taxon>Thalassiosirophycidae</taxon>
        <taxon>Thalassiosirales</taxon>
        <taxon>Thalassiosiraceae</taxon>
        <taxon>Thalassiosira</taxon>
    </lineage>
</organism>
<evidence type="ECO:0000256" key="1">
    <source>
        <dbReference type="SAM" id="SignalP"/>
    </source>
</evidence>
<dbReference type="HOGENOM" id="CLU_609018_0_0_1"/>